<feature type="region of interest" description="Disordered" evidence="1">
    <location>
        <begin position="50"/>
        <end position="69"/>
    </location>
</feature>
<sequence length="193" mass="21424">MAKLHTPKVWRLDVDPDLSDYNMREAKHGKFFISLFPPADFTPETSEFKSLRGQTKPSEEPSSLTATLTTPLPLEPSLALSRNGPNPLGKTGSRYRQLESDTSPIESGPLEDSWCKAEVFMSLLSVMKGRIWREKTGLWKWLCLLGVRVCVNDVEGKMEGDFLGVSCVGHKATSCVENFAAGKCIEHLVAIRP</sequence>
<evidence type="ECO:0000313" key="3">
    <source>
        <dbReference type="Proteomes" id="UP000325081"/>
    </source>
</evidence>
<reference evidence="3" key="1">
    <citation type="journal article" date="2019" name="Curr. Biol.">
        <title>Genome Sequence of Striga asiatica Provides Insight into the Evolution of Plant Parasitism.</title>
        <authorList>
            <person name="Yoshida S."/>
            <person name="Kim S."/>
            <person name="Wafula E.K."/>
            <person name="Tanskanen J."/>
            <person name="Kim Y.M."/>
            <person name="Honaas L."/>
            <person name="Yang Z."/>
            <person name="Spallek T."/>
            <person name="Conn C.E."/>
            <person name="Ichihashi Y."/>
            <person name="Cheong K."/>
            <person name="Cui S."/>
            <person name="Der J.P."/>
            <person name="Gundlach H."/>
            <person name="Jiao Y."/>
            <person name="Hori C."/>
            <person name="Ishida J.K."/>
            <person name="Kasahara H."/>
            <person name="Kiba T."/>
            <person name="Kim M.S."/>
            <person name="Koo N."/>
            <person name="Laohavisit A."/>
            <person name="Lee Y.H."/>
            <person name="Lumba S."/>
            <person name="McCourt P."/>
            <person name="Mortimer J.C."/>
            <person name="Mutuku J.M."/>
            <person name="Nomura T."/>
            <person name="Sasaki-Sekimoto Y."/>
            <person name="Seto Y."/>
            <person name="Wang Y."/>
            <person name="Wakatake T."/>
            <person name="Sakakibara H."/>
            <person name="Demura T."/>
            <person name="Yamaguchi S."/>
            <person name="Yoneyama K."/>
            <person name="Manabe R.I."/>
            <person name="Nelson D.C."/>
            <person name="Schulman A.H."/>
            <person name="Timko M.P."/>
            <person name="dePamphilis C.W."/>
            <person name="Choi D."/>
            <person name="Shirasu K."/>
        </authorList>
    </citation>
    <scope>NUCLEOTIDE SEQUENCE [LARGE SCALE GENOMIC DNA]</scope>
    <source>
        <strain evidence="3">cv. UVA1</strain>
    </source>
</reference>
<evidence type="ECO:0000256" key="1">
    <source>
        <dbReference type="SAM" id="MobiDB-lite"/>
    </source>
</evidence>
<proteinExistence type="predicted"/>
<organism evidence="2 3">
    <name type="scientific">Striga asiatica</name>
    <name type="common">Asiatic witchweed</name>
    <name type="synonym">Buchnera asiatica</name>
    <dbReference type="NCBI Taxonomy" id="4170"/>
    <lineage>
        <taxon>Eukaryota</taxon>
        <taxon>Viridiplantae</taxon>
        <taxon>Streptophyta</taxon>
        <taxon>Embryophyta</taxon>
        <taxon>Tracheophyta</taxon>
        <taxon>Spermatophyta</taxon>
        <taxon>Magnoliopsida</taxon>
        <taxon>eudicotyledons</taxon>
        <taxon>Gunneridae</taxon>
        <taxon>Pentapetalae</taxon>
        <taxon>asterids</taxon>
        <taxon>lamiids</taxon>
        <taxon>Lamiales</taxon>
        <taxon>Orobanchaceae</taxon>
        <taxon>Buchnereae</taxon>
        <taxon>Striga</taxon>
    </lineage>
</organism>
<keyword evidence="3" id="KW-1185">Reference proteome</keyword>
<accession>A0A5A7PCL9</accession>
<name>A0A5A7PCL9_STRAF</name>
<feature type="region of interest" description="Disordered" evidence="1">
    <location>
        <begin position="75"/>
        <end position="104"/>
    </location>
</feature>
<feature type="compositionally biased region" description="Low complexity" evidence="1">
    <location>
        <begin position="60"/>
        <end position="69"/>
    </location>
</feature>
<comment type="caution">
    <text evidence="2">The sequence shown here is derived from an EMBL/GenBank/DDBJ whole genome shotgun (WGS) entry which is preliminary data.</text>
</comment>
<dbReference type="EMBL" id="BKCP01004339">
    <property type="protein sequence ID" value="GER30374.1"/>
    <property type="molecule type" value="Genomic_DNA"/>
</dbReference>
<protein>
    <submittedName>
        <fullName evidence="2">Nodulin MtN21 /EamA-like transporter family protein</fullName>
    </submittedName>
</protein>
<dbReference type="Proteomes" id="UP000325081">
    <property type="component" value="Unassembled WGS sequence"/>
</dbReference>
<evidence type="ECO:0000313" key="2">
    <source>
        <dbReference type="EMBL" id="GER30374.1"/>
    </source>
</evidence>
<gene>
    <name evidence="2" type="ORF">STAS_06321</name>
</gene>
<dbReference type="AlphaFoldDB" id="A0A5A7PCL9"/>